<evidence type="ECO:0000256" key="1">
    <source>
        <dbReference type="ARBA" id="ARBA00038087"/>
    </source>
</evidence>
<dbReference type="InterPro" id="IPR006949">
    <property type="entry name" value="Barrel_Baseplate_J-like"/>
</dbReference>
<feature type="domain" description="Baseplate protein J-like barrel" evidence="2">
    <location>
        <begin position="90"/>
        <end position="176"/>
    </location>
</feature>
<dbReference type="InterPro" id="IPR058530">
    <property type="entry name" value="Baseplate_J-like_C"/>
</dbReference>
<evidence type="ECO:0000259" key="4">
    <source>
        <dbReference type="Pfam" id="PF26079"/>
    </source>
</evidence>
<sequence length="364" mass="39741">MGLQETEELVRANFLRIFKERTGEDAALGEADAKSLLIKSFSLVLYQVMQYIEAKGRAELLKTSTGEALDALAALFGITRQGARRATCVVRFTLSALRNEPTAIPAGTRVKTQGGKYFNTVDYAEIPAGELSADVDVQAEEAGTQSSGIDAGEIDTLVDPIPYVASVESVIASTGGLDIEDDDGLTERVWLAPSKYSCAGPRDAYTYYVKEWRTDVDDVQIVSPEPCVVHVYVVLDGGVLPTEKEREELAEYLNGDTIRPLTDIVSCPAAEEISYDIALTYWIAGSDQKSAGTIQTQVEAAVDAYERWQRKMGRDINPTELIYRVRAAGAKRVRLSGPADIVVARTQLPRRGTRNVTYGGLEDD</sequence>
<dbReference type="Pfam" id="PF04865">
    <property type="entry name" value="Baseplate_J"/>
    <property type="match status" value="1"/>
</dbReference>
<name>A0A8S5TIN9_9CAUD</name>
<dbReference type="InterPro" id="IPR052399">
    <property type="entry name" value="Phage_Baseplate_Assmbl_Protein"/>
</dbReference>
<dbReference type="PANTHER" id="PTHR37829:SF3">
    <property type="entry name" value="PROTEIN JAYE-RELATED"/>
    <property type="match status" value="1"/>
</dbReference>
<dbReference type="EMBL" id="BK032830">
    <property type="protein sequence ID" value="DAF62907.1"/>
    <property type="molecule type" value="Genomic_DNA"/>
</dbReference>
<evidence type="ECO:0000259" key="2">
    <source>
        <dbReference type="Pfam" id="PF04865"/>
    </source>
</evidence>
<proteinExistence type="inferred from homology"/>
<reference evidence="5" key="1">
    <citation type="journal article" date="2021" name="Proc. Natl. Acad. Sci. U.S.A.">
        <title>A Catalog of Tens of Thousands of Viruses from Human Metagenomes Reveals Hidden Associations with Chronic Diseases.</title>
        <authorList>
            <person name="Tisza M.J."/>
            <person name="Buck C.B."/>
        </authorList>
    </citation>
    <scope>NUCLEOTIDE SEQUENCE</scope>
    <source>
        <strain evidence="5">Ctu3532</strain>
    </source>
</reference>
<organism evidence="5">
    <name type="scientific">Caudovirales sp. ctu3532</name>
    <dbReference type="NCBI Taxonomy" id="2827639"/>
    <lineage>
        <taxon>Viruses</taxon>
        <taxon>Duplodnaviria</taxon>
        <taxon>Heunggongvirae</taxon>
        <taxon>Uroviricota</taxon>
        <taxon>Caudoviricetes</taxon>
    </lineage>
</organism>
<dbReference type="Pfam" id="PF26078">
    <property type="entry name" value="Baseplate_J_M"/>
    <property type="match status" value="1"/>
</dbReference>
<accession>A0A8S5TIN9</accession>
<evidence type="ECO:0000313" key="5">
    <source>
        <dbReference type="EMBL" id="DAF62907.1"/>
    </source>
</evidence>
<dbReference type="PANTHER" id="PTHR37829">
    <property type="entry name" value="PHAGE-LIKE ELEMENT PBSX PROTEIN XKDT"/>
    <property type="match status" value="1"/>
</dbReference>
<dbReference type="InterPro" id="IPR058531">
    <property type="entry name" value="Baseplate_J_M"/>
</dbReference>
<dbReference type="Pfam" id="PF26079">
    <property type="entry name" value="Baseplate_J_C"/>
    <property type="match status" value="1"/>
</dbReference>
<evidence type="ECO:0000259" key="3">
    <source>
        <dbReference type="Pfam" id="PF26078"/>
    </source>
</evidence>
<protein>
    <submittedName>
        <fullName evidence="5">Baseplate assembly protein</fullName>
    </submittedName>
</protein>
<feature type="domain" description="Baseplate J-like central" evidence="3">
    <location>
        <begin position="199"/>
        <end position="266"/>
    </location>
</feature>
<feature type="domain" description="Baseplate J-like C-terminal" evidence="4">
    <location>
        <begin position="290"/>
        <end position="353"/>
    </location>
</feature>
<comment type="similarity">
    <text evidence="1">Belongs to the Mu gp47/PBSX XkdT family.</text>
</comment>